<evidence type="ECO:0000256" key="1">
    <source>
        <dbReference type="ARBA" id="ARBA00004651"/>
    </source>
</evidence>
<reference evidence="8 9" key="1">
    <citation type="submission" date="2013-11" db="EMBL/GenBank/DDBJ databases">
        <title>Metagenomic analysis of a methanogenic consortium involved in long chain n-alkane degradation.</title>
        <authorList>
            <person name="Davidova I.A."/>
            <person name="Callaghan A.V."/>
            <person name="Wawrik B."/>
            <person name="Pruitt S."/>
            <person name="Marks C."/>
            <person name="Duncan K.E."/>
            <person name="Suflita J.M."/>
        </authorList>
    </citation>
    <scope>NUCLEOTIDE SEQUENCE [LARGE SCALE GENOMIC DNA]</scope>
    <source>
        <strain evidence="8 9">SPR</strain>
    </source>
</reference>
<evidence type="ECO:0000256" key="5">
    <source>
        <dbReference type="ARBA" id="ARBA00023136"/>
    </source>
</evidence>
<gene>
    <name evidence="8" type="ORF">X474_06200</name>
</gene>
<keyword evidence="2" id="KW-1003">Cell membrane</keyword>
<comment type="subcellular location">
    <subcellularLocation>
        <location evidence="1">Cell membrane</location>
        <topology evidence="1">Multi-pass membrane protein</topology>
    </subcellularLocation>
</comment>
<accession>A0A0D2J998</accession>
<keyword evidence="4 6" id="KW-1133">Transmembrane helix</keyword>
<keyword evidence="3 6" id="KW-0812">Transmembrane</keyword>
<feature type="transmembrane region" description="Helical" evidence="6">
    <location>
        <begin position="219"/>
        <end position="238"/>
    </location>
</feature>
<dbReference type="InterPro" id="IPR037185">
    <property type="entry name" value="EmrE-like"/>
</dbReference>
<feature type="transmembrane region" description="Helical" evidence="6">
    <location>
        <begin position="245"/>
        <end position="269"/>
    </location>
</feature>
<keyword evidence="5 6" id="KW-0472">Membrane</keyword>
<feature type="domain" description="EamA" evidence="7">
    <location>
        <begin position="13"/>
        <end position="140"/>
    </location>
</feature>
<sequence>MSKQIRAGFDLGLAMVLVGSSVVAGKVIIQIFPVHLASFLRYLIALLVLLPLAFKEISQLKNVSRSDWKKIILMSFCGQVAFSLFLLWGLMLTTASDAGLITGTTPAWVALVAWLVLKEKMTRRVVLGVAMSLAGILLISGQAQTVGQGFNLTRLLGDLLIAGAVLGEAFFLLLKKTLQKPFPPLLLSFVMTVLGVAMFLPMALVQVKGFDFRLVGTSQWLALLHHGIFITAGAYILWFRGVGQVPGALAGIITAIMPLSAVCLSVLFLGEPMTWSLAFSGVLILGAIFCMTPLNLKERGSWLKAVANLRATAIFKK</sequence>
<name>A0A0D2J998_9BACT</name>
<keyword evidence="9" id="KW-1185">Reference proteome</keyword>
<dbReference type="GO" id="GO:0005886">
    <property type="term" value="C:plasma membrane"/>
    <property type="evidence" value="ECO:0007669"/>
    <property type="project" value="UniProtKB-SubCell"/>
</dbReference>
<protein>
    <recommendedName>
        <fullName evidence="7">EamA domain-containing protein</fullName>
    </recommendedName>
</protein>
<dbReference type="STRING" id="1429043.X474_06200"/>
<proteinExistence type="predicted"/>
<feature type="transmembrane region" description="Helical" evidence="6">
    <location>
        <begin position="12"/>
        <end position="33"/>
    </location>
</feature>
<comment type="caution">
    <text evidence="8">The sequence shown here is derived from an EMBL/GenBank/DDBJ whole genome shotgun (WGS) entry which is preliminary data.</text>
</comment>
<dbReference type="PANTHER" id="PTHR32322">
    <property type="entry name" value="INNER MEMBRANE TRANSPORTER"/>
    <property type="match status" value="1"/>
</dbReference>
<evidence type="ECO:0000256" key="6">
    <source>
        <dbReference type="SAM" id="Phobius"/>
    </source>
</evidence>
<dbReference type="OrthoDB" id="9799821at2"/>
<evidence type="ECO:0000256" key="3">
    <source>
        <dbReference type="ARBA" id="ARBA00022692"/>
    </source>
</evidence>
<feature type="transmembrane region" description="Helical" evidence="6">
    <location>
        <begin position="155"/>
        <end position="174"/>
    </location>
</feature>
<feature type="domain" description="EamA" evidence="7">
    <location>
        <begin position="156"/>
        <end position="291"/>
    </location>
</feature>
<dbReference type="SUPFAM" id="SSF103481">
    <property type="entry name" value="Multidrug resistance efflux transporter EmrE"/>
    <property type="match status" value="2"/>
</dbReference>
<dbReference type="InterPro" id="IPR000620">
    <property type="entry name" value="EamA_dom"/>
</dbReference>
<evidence type="ECO:0000313" key="9">
    <source>
        <dbReference type="Proteomes" id="UP000032233"/>
    </source>
</evidence>
<dbReference type="InParanoid" id="A0A0D2J998"/>
<feature type="transmembrane region" description="Helical" evidence="6">
    <location>
        <begin position="275"/>
        <end position="294"/>
    </location>
</feature>
<feature type="transmembrane region" description="Helical" evidence="6">
    <location>
        <begin position="39"/>
        <end position="58"/>
    </location>
</feature>
<dbReference type="RefSeq" id="WP_052514900.1">
    <property type="nucleotide sequence ID" value="NZ_AZAC01000008.1"/>
</dbReference>
<dbReference type="EMBL" id="AZAC01000008">
    <property type="protein sequence ID" value="KIX14729.1"/>
    <property type="molecule type" value="Genomic_DNA"/>
</dbReference>
<evidence type="ECO:0000256" key="2">
    <source>
        <dbReference type="ARBA" id="ARBA00022475"/>
    </source>
</evidence>
<feature type="transmembrane region" description="Helical" evidence="6">
    <location>
        <begin position="70"/>
        <end position="92"/>
    </location>
</feature>
<dbReference type="Pfam" id="PF00892">
    <property type="entry name" value="EamA"/>
    <property type="match status" value="2"/>
</dbReference>
<feature type="transmembrane region" description="Helical" evidence="6">
    <location>
        <begin position="124"/>
        <end position="143"/>
    </location>
</feature>
<organism evidence="8 9">
    <name type="scientific">Dethiosulfatarculus sandiegensis</name>
    <dbReference type="NCBI Taxonomy" id="1429043"/>
    <lineage>
        <taxon>Bacteria</taxon>
        <taxon>Pseudomonadati</taxon>
        <taxon>Thermodesulfobacteriota</taxon>
        <taxon>Desulfarculia</taxon>
        <taxon>Desulfarculales</taxon>
        <taxon>Desulfarculaceae</taxon>
        <taxon>Dethiosulfatarculus</taxon>
    </lineage>
</organism>
<dbReference type="InterPro" id="IPR050638">
    <property type="entry name" value="AA-Vitamin_Transporters"/>
</dbReference>
<evidence type="ECO:0000256" key="4">
    <source>
        <dbReference type="ARBA" id="ARBA00022989"/>
    </source>
</evidence>
<evidence type="ECO:0000313" key="8">
    <source>
        <dbReference type="EMBL" id="KIX14729.1"/>
    </source>
</evidence>
<evidence type="ECO:0000259" key="7">
    <source>
        <dbReference type="Pfam" id="PF00892"/>
    </source>
</evidence>
<feature type="transmembrane region" description="Helical" evidence="6">
    <location>
        <begin position="98"/>
        <end position="117"/>
    </location>
</feature>
<dbReference type="Proteomes" id="UP000032233">
    <property type="component" value="Unassembled WGS sequence"/>
</dbReference>
<dbReference type="AlphaFoldDB" id="A0A0D2J998"/>
<feature type="transmembrane region" description="Helical" evidence="6">
    <location>
        <begin position="186"/>
        <end position="207"/>
    </location>
</feature>
<dbReference type="PANTHER" id="PTHR32322:SF18">
    <property type="entry name" value="S-ADENOSYLMETHIONINE_S-ADENOSYLHOMOCYSTEINE TRANSPORTER"/>
    <property type="match status" value="1"/>
</dbReference>